<dbReference type="InterPro" id="IPR013324">
    <property type="entry name" value="RNA_pol_sigma_r3/r4-like"/>
</dbReference>
<sequence length="381" mass="41526">MDHSIELQLMPDVLAAQQGDMAAYQRLISRCRQMVSSIALAIVEDLDRSEDIAQQVFIHVWQQLPQLREASSFLPWLRQITRYQAFHGLRDQKARRELDSDDADTVLAEFIDPDANPELWHGRAEQAQLLQQFLDALPAESREILLLFYREEQSSSQVAALLGISEANVRKKLQRVRESLKEQWLSRYGQLILSTAPGLGFSASLTAALATASPPAAAMAADQLSQTVVQGSAAGPLKLVAILGGAAIGALLAIAAVFYGMKPAIDRADSAEIATALRQLRRRTIAWMALFGLCWVAAYELTQSAWGPISCMTMLTLLLLSTQVQLSRLLAPQQARERAADPIKAAATQRRQWLGCAVGTVVGIGSGWAGMIAGLIASGRL</sequence>
<feature type="domain" description="RNA polymerase sigma-70 region 2" evidence="8">
    <location>
        <begin position="27"/>
        <end position="94"/>
    </location>
</feature>
<dbReference type="SUPFAM" id="SSF88946">
    <property type="entry name" value="Sigma2 domain of RNA polymerase sigma factors"/>
    <property type="match status" value="1"/>
</dbReference>
<dbReference type="Pfam" id="PF04542">
    <property type="entry name" value="Sigma70_r2"/>
    <property type="match status" value="1"/>
</dbReference>
<dbReference type="NCBIfam" id="TIGR02937">
    <property type="entry name" value="sigma70-ECF"/>
    <property type="match status" value="1"/>
</dbReference>
<dbReference type="Pfam" id="PF08281">
    <property type="entry name" value="Sigma70_r4_2"/>
    <property type="match status" value="1"/>
</dbReference>
<evidence type="ECO:0000256" key="2">
    <source>
        <dbReference type="ARBA" id="ARBA00023015"/>
    </source>
</evidence>
<dbReference type="Proteomes" id="UP001589813">
    <property type="component" value="Unassembled WGS sequence"/>
</dbReference>
<dbReference type="EMBL" id="JBHLXP010000001">
    <property type="protein sequence ID" value="MFC0046888.1"/>
    <property type="molecule type" value="Genomic_DNA"/>
</dbReference>
<dbReference type="Gene3D" id="1.10.1740.10">
    <property type="match status" value="1"/>
</dbReference>
<evidence type="ECO:0000256" key="5">
    <source>
        <dbReference type="ARBA" id="ARBA00023163"/>
    </source>
</evidence>
<proteinExistence type="inferred from homology"/>
<dbReference type="InterPro" id="IPR014284">
    <property type="entry name" value="RNA_pol_sigma-70_dom"/>
</dbReference>
<dbReference type="InterPro" id="IPR013325">
    <property type="entry name" value="RNA_pol_sigma_r2"/>
</dbReference>
<keyword evidence="7" id="KW-1133">Transmembrane helix</keyword>
<evidence type="ECO:0000256" key="7">
    <source>
        <dbReference type="SAM" id="Phobius"/>
    </source>
</evidence>
<evidence type="ECO:0000256" key="4">
    <source>
        <dbReference type="ARBA" id="ARBA00023125"/>
    </source>
</evidence>
<feature type="transmembrane region" description="Helical" evidence="7">
    <location>
        <begin position="352"/>
        <end position="377"/>
    </location>
</feature>
<dbReference type="InterPro" id="IPR013249">
    <property type="entry name" value="RNA_pol_sigma70_r4_t2"/>
</dbReference>
<dbReference type="Gene3D" id="1.10.10.10">
    <property type="entry name" value="Winged helix-like DNA-binding domain superfamily/Winged helix DNA-binding domain"/>
    <property type="match status" value="1"/>
</dbReference>
<keyword evidence="5 6" id="KW-0804">Transcription</keyword>
<accession>A0ABV6BA37</accession>
<keyword evidence="7" id="KW-0472">Membrane</keyword>
<dbReference type="InterPro" id="IPR039425">
    <property type="entry name" value="RNA_pol_sigma-70-like"/>
</dbReference>
<dbReference type="RefSeq" id="WP_377239553.1">
    <property type="nucleotide sequence ID" value="NZ_JBHLXP010000001.1"/>
</dbReference>
<evidence type="ECO:0000259" key="9">
    <source>
        <dbReference type="Pfam" id="PF08281"/>
    </source>
</evidence>
<dbReference type="InterPro" id="IPR000838">
    <property type="entry name" value="RNA_pol_sigma70_ECF_CS"/>
</dbReference>
<dbReference type="InterPro" id="IPR007627">
    <property type="entry name" value="RNA_pol_sigma70_r2"/>
</dbReference>
<name>A0ABV6BA37_9GAMM</name>
<protein>
    <recommendedName>
        <fullName evidence="6">RNA polymerase sigma factor</fullName>
    </recommendedName>
</protein>
<keyword evidence="3 6" id="KW-0731">Sigma factor</keyword>
<evidence type="ECO:0000313" key="11">
    <source>
        <dbReference type="Proteomes" id="UP001589813"/>
    </source>
</evidence>
<dbReference type="SUPFAM" id="SSF88659">
    <property type="entry name" value="Sigma3 and sigma4 domains of RNA polymerase sigma factors"/>
    <property type="match status" value="1"/>
</dbReference>
<dbReference type="PANTHER" id="PTHR43133">
    <property type="entry name" value="RNA POLYMERASE ECF-TYPE SIGMA FACTO"/>
    <property type="match status" value="1"/>
</dbReference>
<keyword evidence="7" id="KW-0812">Transmembrane</keyword>
<dbReference type="PANTHER" id="PTHR43133:SF25">
    <property type="entry name" value="RNA POLYMERASE SIGMA FACTOR RFAY-RELATED"/>
    <property type="match status" value="1"/>
</dbReference>
<dbReference type="PROSITE" id="PS01063">
    <property type="entry name" value="SIGMA70_ECF"/>
    <property type="match status" value="1"/>
</dbReference>
<comment type="caution">
    <text evidence="10">The sequence shown here is derived from an EMBL/GenBank/DDBJ whole genome shotgun (WGS) entry which is preliminary data.</text>
</comment>
<feature type="transmembrane region" description="Helical" evidence="7">
    <location>
        <begin position="239"/>
        <end position="259"/>
    </location>
</feature>
<dbReference type="CDD" id="cd06171">
    <property type="entry name" value="Sigma70_r4"/>
    <property type="match status" value="1"/>
</dbReference>
<feature type="transmembrane region" description="Helical" evidence="7">
    <location>
        <begin position="280"/>
        <end position="299"/>
    </location>
</feature>
<evidence type="ECO:0000313" key="10">
    <source>
        <dbReference type="EMBL" id="MFC0046888.1"/>
    </source>
</evidence>
<evidence type="ECO:0000256" key="3">
    <source>
        <dbReference type="ARBA" id="ARBA00023082"/>
    </source>
</evidence>
<gene>
    <name evidence="10" type="ORF">ACFFJP_01130</name>
</gene>
<evidence type="ECO:0000256" key="1">
    <source>
        <dbReference type="ARBA" id="ARBA00010641"/>
    </source>
</evidence>
<evidence type="ECO:0000259" key="8">
    <source>
        <dbReference type="Pfam" id="PF04542"/>
    </source>
</evidence>
<dbReference type="InterPro" id="IPR036388">
    <property type="entry name" value="WH-like_DNA-bd_sf"/>
</dbReference>
<feature type="domain" description="RNA polymerase sigma factor 70 region 4 type 2" evidence="9">
    <location>
        <begin position="128"/>
        <end position="180"/>
    </location>
</feature>
<evidence type="ECO:0000256" key="6">
    <source>
        <dbReference type="RuleBase" id="RU000716"/>
    </source>
</evidence>
<feature type="transmembrane region" description="Helical" evidence="7">
    <location>
        <begin position="305"/>
        <end position="331"/>
    </location>
</feature>
<organism evidence="10 11">
    <name type="scientific">Rheinheimera tilapiae</name>
    <dbReference type="NCBI Taxonomy" id="875043"/>
    <lineage>
        <taxon>Bacteria</taxon>
        <taxon>Pseudomonadati</taxon>
        <taxon>Pseudomonadota</taxon>
        <taxon>Gammaproteobacteria</taxon>
        <taxon>Chromatiales</taxon>
        <taxon>Chromatiaceae</taxon>
        <taxon>Rheinheimera</taxon>
    </lineage>
</organism>
<keyword evidence="11" id="KW-1185">Reference proteome</keyword>
<reference evidence="10 11" key="1">
    <citation type="submission" date="2024-09" db="EMBL/GenBank/DDBJ databases">
        <authorList>
            <person name="Sun Q."/>
            <person name="Mori K."/>
        </authorList>
    </citation>
    <scope>NUCLEOTIDE SEQUENCE [LARGE SCALE GENOMIC DNA]</scope>
    <source>
        <strain evidence="10 11">KCTC 23315</strain>
    </source>
</reference>
<keyword evidence="2 6" id="KW-0805">Transcription regulation</keyword>
<comment type="similarity">
    <text evidence="1 6">Belongs to the sigma-70 factor family. ECF subfamily.</text>
</comment>
<keyword evidence="4 6" id="KW-0238">DNA-binding</keyword>